<keyword evidence="1" id="KW-1133">Transmembrane helix</keyword>
<name>A0AAP5EDP3_9GAMM</name>
<proteinExistence type="predicted"/>
<evidence type="ECO:0000313" key="3">
    <source>
        <dbReference type="Proteomes" id="UP001226084"/>
    </source>
</evidence>
<organism evidence="2 3">
    <name type="scientific">Stenotrophomonas rhizophila</name>
    <dbReference type="NCBI Taxonomy" id="216778"/>
    <lineage>
        <taxon>Bacteria</taxon>
        <taxon>Pseudomonadati</taxon>
        <taxon>Pseudomonadota</taxon>
        <taxon>Gammaproteobacteria</taxon>
        <taxon>Lysobacterales</taxon>
        <taxon>Lysobacteraceae</taxon>
        <taxon>Stenotrophomonas</taxon>
    </lineage>
</organism>
<dbReference type="NCBIfam" id="TIGR03696">
    <property type="entry name" value="Rhs_assc_core"/>
    <property type="match status" value="1"/>
</dbReference>
<keyword evidence="1" id="KW-0812">Transmembrane</keyword>
<accession>A0AAP5EDP3</accession>
<dbReference type="AlphaFoldDB" id="A0AAP5EDP3"/>
<protein>
    <submittedName>
        <fullName evidence="2">RHS repeat-associated protein</fullName>
    </submittedName>
</protein>
<evidence type="ECO:0000256" key="1">
    <source>
        <dbReference type="SAM" id="Phobius"/>
    </source>
</evidence>
<comment type="caution">
    <text evidence="2">The sequence shown here is derived from an EMBL/GenBank/DDBJ whole genome shotgun (WGS) entry which is preliminary data.</text>
</comment>
<dbReference type="RefSeq" id="WP_093532782.1">
    <property type="nucleotide sequence ID" value="NZ_CP118898.1"/>
</dbReference>
<sequence length="292" mass="29901">MSIGFHGELHGAGTHWQILGNGYRVYSPVLRRFHRPDSLSPFAEGGLNAYAAFGCDPINLADPSGHFAQLVVGAAVLAGAGALVGSAAAGTKGEGTTAGILAAVALGVGVAAAGGMHMLRASSRVTAVGVPPTTPPVPTVQPGRTVRIGELRFASGARGDELVAHGLPFATGSTGAVSGHALGRQVSTAVGPGYRFKPINMLSCYSAVGGRYASQAQRLANKLNVPVRGYRGRTHGMQARNSNGGPDDHISTVFRPQTGVARTFTSVLNTALHPVGRGMRVLARAAQAVRSR</sequence>
<feature type="transmembrane region" description="Helical" evidence="1">
    <location>
        <begin position="95"/>
        <end position="114"/>
    </location>
</feature>
<dbReference type="Proteomes" id="UP001226084">
    <property type="component" value="Unassembled WGS sequence"/>
</dbReference>
<dbReference type="InterPro" id="IPR022385">
    <property type="entry name" value="Rhs_assc_core"/>
</dbReference>
<reference evidence="2" key="1">
    <citation type="submission" date="2023-07" db="EMBL/GenBank/DDBJ databases">
        <title>Functional and genomic diversity of the sorghum phyllosphere microbiome.</title>
        <authorList>
            <person name="Shade A."/>
        </authorList>
    </citation>
    <scope>NUCLEOTIDE SEQUENCE</scope>
    <source>
        <strain evidence="2">SORGH_AS_0457</strain>
    </source>
</reference>
<evidence type="ECO:0000313" key="2">
    <source>
        <dbReference type="EMBL" id="MDQ1108048.1"/>
    </source>
</evidence>
<dbReference type="EMBL" id="JAUTAS010000001">
    <property type="protein sequence ID" value="MDQ1108048.1"/>
    <property type="molecule type" value="Genomic_DNA"/>
</dbReference>
<dbReference type="Gene3D" id="2.180.10.10">
    <property type="entry name" value="RHS repeat-associated core"/>
    <property type="match status" value="1"/>
</dbReference>
<gene>
    <name evidence="2" type="ORF">QE424_001207</name>
</gene>
<keyword evidence="1" id="KW-0472">Membrane</keyword>
<feature type="transmembrane region" description="Helical" evidence="1">
    <location>
        <begin position="67"/>
        <end position="89"/>
    </location>
</feature>